<dbReference type="EMBL" id="QKKF02033246">
    <property type="protein sequence ID" value="RZF33817.1"/>
    <property type="molecule type" value="Genomic_DNA"/>
</dbReference>
<dbReference type="AlphaFoldDB" id="A0A482WJV5"/>
<comment type="caution">
    <text evidence="1">The sequence shown here is derived from an EMBL/GenBank/DDBJ whole genome shotgun (WGS) entry which is preliminary data.</text>
</comment>
<sequence>MEGATSFSMLQKCSIIPKAMKCARLKSRDLLFVWSFQEVYVYEFKLTVVDGLPEFNEFEETFNFVNGVLAVISKEENVYALDKKGSVFVLDLSEKCSGSVDDMDIFEASPEEENCGQNFIGNLDKCDQLLAALEVEGGFATCSECEEKMFVKIWKMDPLEKISEHCIVTDSSPSEVFLSYNEVPILVELKRKHFNFLQEDEHNVLVVGLSSGQIHCISCSRRYQSNIFTILSTPYSISSVNWIVDEARHISTALLVQFQHGAAMLLHENGSQTLYLAGPVYTSLFDSTCMTYATTDGIDCVLTKLQLKDEEECKYECSISPLKGIRSMCKLPNTSLVLVGTQHKCIYWLNVCVPPAGDPAEFEMPEDRLLDALLASTVCLENICLQMENEDAIIRAVALVKRAERMGQYFSILAKVYAASRQPTDRIKVRVETSCDFVDFSSQVWRLELTVVSPQGGRTEVILKKLTNSFNCDNPLVCEMETGSIVIGSEVRCCMLASIETDQPWLAFPIGKIKIDAGYLLNVVNHAPKSMGGDSSSKSILSPSETNQQVDMVLTLTLSPSVLDDELLFPKIFFNSSHRMLKEQWLSLKGGSIVFRSGETKDGLGPKKFEKFQRTNKKYQ</sequence>
<evidence type="ECO:0000313" key="2">
    <source>
        <dbReference type="Proteomes" id="UP000291343"/>
    </source>
</evidence>
<dbReference type="Proteomes" id="UP000291343">
    <property type="component" value="Unassembled WGS sequence"/>
</dbReference>
<organism evidence="1 2">
    <name type="scientific">Laodelphax striatellus</name>
    <name type="common">Small brown planthopper</name>
    <name type="synonym">Delphax striatella</name>
    <dbReference type="NCBI Taxonomy" id="195883"/>
    <lineage>
        <taxon>Eukaryota</taxon>
        <taxon>Metazoa</taxon>
        <taxon>Ecdysozoa</taxon>
        <taxon>Arthropoda</taxon>
        <taxon>Hexapoda</taxon>
        <taxon>Insecta</taxon>
        <taxon>Pterygota</taxon>
        <taxon>Neoptera</taxon>
        <taxon>Paraneoptera</taxon>
        <taxon>Hemiptera</taxon>
        <taxon>Auchenorrhyncha</taxon>
        <taxon>Fulgoroidea</taxon>
        <taxon>Delphacidae</taxon>
        <taxon>Criomorphinae</taxon>
        <taxon>Laodelphax</taxon>
    </lineage>
</organism>
<reference evidence="1 2" key="1">
    <citation type="journal article" date="2017" name="Gigascience">
        <title>Genome sequence of the small brown planthopper, Laodelphax striatellus.</title>
        <authorList>
            <person name="Zhu J."/>
            <person name="Jiang F."/>
            <person name="Wang X."/>
            <person name="Yang P."/>
            <person name="Bao Y."/>
            <person name="Zhao W."/>
            <person name="Wang W."/>
            <person name="Lu H."/>
            <person name="Wang Q."/>
            <person name="Cui N."/>
            <person name="Li J."/>
            <person name="Chen X."/>
            <person name="Luo L."/>
            <person name="Yu J."/>
            <person name="Kang L."/>
            <person name="Cui F."/>
        </authorList>
    </citation>
    <scope>NUCLEOTIDE SEQUENCE [LARGE SCALE GENOMIC DNA]</scope>
    <source>
        <strain evidence="1">Lst14</strain>
    </source>
</reference>
<gene>
    <name evidence="1" type="ORF">LSTR_LSTR010365</name>
</gene>
<protein>
    <submittedName>
        <fullName evidence="1">Uncharacterized protein</fullName>
    </submittedName>
</protein>
<dbReference type="OrthoDB" id="8186649at2759"/>
<evidence type="ECO:0000313" key="1">
    <source>
        <dbReference type="EMBL" id="RZF33817.1"/>
    </source>
</evidence>
<name>A0A482WJV5_LAOST</name>
<proteinExistence type="predicted"/>
<keyword evidence="2" id="KW-1185">Reference proteome</keyword>
<dbReference type="InParanoid" id="A0A482WJV5"/>
<accession>A0A482WJV5</accession>